<evidence type="ECO:0000313" key="4">
    <source>
        <dbReference type="Proteomes" id="UP000183760"/>
    </source>
</evidence>
<organism evidence="2 5">
    <name type="scientific">Myxococcus fulvus</name>
    <dbReference type="NCBI Taxonomy" id="33"/>
    <lineage>
        <taxon>Bacteria</taxon>
        <taxon>Pseudomonadati</taxon>
        <taxon>Myxococcota</taxon>
        <taxon>Myxococcia</taxon>
        <taxon>Myxococcales</taxon>
        <taxon>Cystobacterineae</taxon>
        <taxon>Myxococcaceae</taxon>
        <taxon>Myxococcus</taxon>
    </lineage>
</organism>
<evidence type="ECO:0008006" key="6">
    <source>
        <dbReference type="Google" id="ProtNLM"/>
    </source>
</evidence>
<evidence type="ECO:0000313" key="3">
    <source>
        <dbReference type="EMBL" id="SES80779.1"/>
    </source>
</evidence>
<name>A0A511T0S9_MYXFU</name>
<dbReference type="OrthoDB" id="5518307at2"/>
<dbReference type="RefSeq" id="WP_143096901.1">
    <property type="nucleotide sequence ID" value="NZ_BJXR01000025.1"/>
</dbReference>
<evidence type="ECO:0000313" key="5">
    <source>
        <dbReference type="Proteomes" id="UP000321514"/>
    </source>
</evidence>
<dbReference type="Proteomes" id="UP000183760">
    <property type="component" value="Unassembled WGS sequence"/>
</dbReference>
<proteinExistence type="predicted"/>
<reference evidence="3 4" key="1">
    <citation type="submission" date="2016-10" db="EMBL/GenBank/DDBJ databases">
        <authorList>
            <person name="Varghese N."/>
            <person name="Submissions S."/>
        </authorList>
    </citation>
    <scope>NUCLEOTIDE SEQUENCE [LARGE SCALE GENOMIC DNA]</scope>
    <source>
        <strain evidence="3 4">DSM 16525</strain>
    </source>
</reference>
<keyword evidence="1" id="KW-0732">Signal</keyword>
<feature type="chain" id="PRO_5023102593" description="Outer membrane protein beta-barrel domain-containing protein" evidence="1">
    <location>
        <begin position="20"/>
        <end position="215"/>
    </location>
</feature>
<dbReference type="EMBL" id="FOIB01000001">
    <property type="protein sequence ID" value="SES80779.1"/>
    <property type="molecule type" value="Genomic_DNA"/>
</dbReference>
<gene>
    <name evidence="2" type="ORF">MFU01_27970</name>
    <name evidence="3" type="ORF">SAMN05443572_101215</name>
</gene>
<dbReference type="Proteomes" id="UP000321514">
    <property type="component" value="Unassembled WGS sequence"/>
</dbReference>
<evidence type="ECO:0000313" key="2">
    <source>
        <dbReference type="EMBL" id="GEN07760.1"/>
    </source>
</evidence>
<evidence type="ECO:0000256" key="1">
    <source>
        <dbReference type="SAM" id="SignalP"/>
    </source>
</evidence>
<feature type="signal peptide" evidence="1">
    <location>
        <begin position="1"/>
        <end position="19"/>
    </location>
</feature>
<dbReference type="AlphaFoldDB" id="A0A511T0S9"/>
<reference evidence="2 5" key="2">
    <citation type="submission" date="2019-07" db="EMBL/GenBank/DDBJ databases">
        <title>Whole genome shotgun sequence of Myxococcus fulvus NBRC 100333.</title>
        <authorList>
            <person name="Hosoyama A."/>
            <person name="Uohara A."/>
            <person name="Ohji S."/>
            <person name="Ichikawa N."/>
        </authorList>
    </citation>
    <scope>NUCLEOTIDE SEQUENCE [LARGE SCALE GENOMIC DNA]</scope>
    <source>
        <strain evidence="2 5">NBRC 100333</strain>
    </source>
</reference>
<protein>
    <recommendedName>
        <fullName evidence="6">Outer membrane protein beta-barrel domain-containing protein</fullName>
    </recommendedName>
</protein>
<dbReference type="EMBL" id="BJXR01000025">
    <property type="protein sequence ID" value="GEN07760.1"/>
    <property type="molecule type" value="Genomic_DNA"/>
</dbReference>
<keyword evidence="4" id="KW-1185">Reference proteome</keyword>
<accession>A0A511T0S9</accession>
<sequence>MRVMPWLCLVLLSSAVAHADSSSTVSTEAVPRETVVGLAVNPMDWGSVMLEGERVVGPHVSVGLGLLVGVHVSNGSRDLETTEQRLETRDALFQLGAVPRVRFFLSGAAPEGLWVSPQLEVIHQWRRYEQFVVEDQGNESSIRSLQLGGAALVGYTAILGRGLAVQAGVGAGVRHSSDQYEDRQQVLPDGERNSTRKGRSWTFDERLQVSLGWAF</sequence>
<comment type="caution">
    <text evidence="2">The sequence shown here is derived from an EMBL/GenBank/DDBJ whole genome shotgun (WGS) entry which is preliminary data.</text>
</comment>